<gene>
    <name evidence="2" type="ORF">PSON_ATCC_30995.1.T0590112</name>
</gene>
<sequence length="341" mass="40347">MTTKVPELINLNDSVASLTDFLKKIPEEIHTSFDYKIPNGIILDEIITQLIKNPKKQEDQKIIFNDIGYQNIHTIESILGIQFKVTKDIEELLNEQTQIYMNQFMLTIPQEKESQSNSIVSVQINELENTKLLHQKDIIQLTGLQSKLHKQDVRQELIEQLLESKKFNIRITQQSINLFNDQLMFRKLFQQFRQQFEEFIYCILKLETTLTFRTQKLKLELQMSQNEREKLQIKEIEKLKSLIKEKDDQLNDITNKIQFNVTHYQKLEEQIAVAKQNIQKQLLSIKQQKQEKEDKQKTSSPSAMSASKSNISDLEILKQQTRKVSNSYAHRNRFKTVFFKR</sequence>
<evidence type="ECO:0000313" key="3">
    <source>
        <dbReference type="Proteomes" id="UP000692954"/>
    </source>
</evidence>
<accession>A0A8S1NK97</accession>
<organism evidence="2 3">
    <name type="scientific">Paramecium sonneborni</name>
    <dbReference type="NCBI Taxonomy" id="65129"/>
    <lineage>
        <taxon>Eukaryota</taxon>
        <taxon>Sar</taxon>
        <taxon>Alveolata</taxon>
        <taxon>Ciliophora</taxon>
        <taxon>Intramacronucleata</taxon>
        <taxon>Oligohymenophorea</taxon>
        <taxon>Peniculida</taxon>
        <taxon>Parameciidae</taxon>
        <taxon>Paramecium</taxon>
    </lineage>
</organism>
<feature type="compositionally biased region" description="Low complexity" evidence="1">
    <location>
        <begin position="299"/>
        <end position="311"/>
    </location>
</feature>
<feature type="region of interest" description="Disordered" evidence="1">
    <location>
        <begin position="287"/>
        <end position="311"/>
    </location>
</feature>
<name>A0A8S1NK97_9CILI</name>
<feature type="compositionally biased region" description="Basic and acidic residues" evidence="1">
    <location>
        <begin position="288"/>
        <end position="297"/>
    </location>
</feature>
<evidence type="ECO:0000256" key="1">
    <source>
        <dbReference type="SAM" id="MobiDB-lite"/>
    </source>
</evidence>
<dbReference type="EMBL" id="CAJJDN010000059">
    <property type="protein sequence ID" value="CAD8092532.1"/>
    <property type="molecule type" value="Genomic_DNA"/>
</dbReference>
<proteinExistence type="predicted"/>
<protein>
    <submittedName>
        <fullName evidence="2">Uncharacterized protein</fullName>
    </submittedName>
</protein>
<comment type="caution">
    <text evidence="2">The sequence shown here is derived from an EMBL/GenBank/DDBJ whole genome shotgun (WGS) entry which is preliminary data.</text>
</comment>
<dbReference type="OrthoDB" id="305817at2759"/>
<evidence type="ECO:0000313" key="2">
    <source>
        <dbReference type="EMBL" id="CAD8092532.1"/>
    </source>
</evidence>
<reference evidence="2" key="1">
    <citation type="submission" date="2021-01" db="EMBL/GenBank/DDBJ databases">
        <authorList>
            <consortium name="Genoscope - CEA"/>
            <person name="William W."/>
        </authorList>
    </citation>
    <scope>NUCLEOTIDE SEQUENCE</scope>
</reference>
<dbReference type="Proteomes" id="UP000692954">
    <property type="component" value="Unassembled WGS sequence"/>
</dbReference>
<dbReference type="AlphaFoldDB" id="A0A8S1NK97"/>
<keyword evidence="3" id="KW-1185">Reference proteome</keyword>